<keyword evidence="1" id="KW-0812">Transmembrane</keyword>
<dbReference type="EMBL" id="FONN01000009">
    <property type="protein sequence ID" value="SFE93570.1"/>
    <property type="molecule type" value="Genomic_DNA"/>
</dbReference>
<evidence type="ECO:0000313" key="2">
    <source>
        <dbReference type="EMBL" id="SFE93570.1"/>
    </source>
</evidence>
<dbReference type="Pfam" id="PF11085">
    <property type="entry name" value="YqhR"/>
    <property type="match status" value="1"/>
</dbReference>
<evidence type="ECO:0000256" key="1">
    <source>
        <dbReference type="SAM" id="Phobius"/>
    </source>
</evidence>
<accession>A0A1I2EMV8</accession>
<proteinExistence type="predicted"/>
<feature type="transmembrane region" description="Helical" evidence="1">
    <location>
        <begin position="87"/>
        <end position="110"/>
    </location>
</feature>
<dbReference type="InterPro" id="IPR024563">
    <property type="entry name" value="YqhR"/>
</dbReference>
<feature type="transmembrane region" description="Helical" evidence="1">
    <location>
        <begin position="122"/>
        <end position="141"/>
    </location>
</feature>
<name>A0A1I2EMV8_9BACL</name>
<organism evidence="2 3">
    <name type="scientific">Paenibacillus algorifonticola</name>
    <dbReference type="NCBI Taxonomy" id="684063"/>
    <lineage>
        <taxon>Bacteria</taxon>
        <taxon>Bacillati</taxon>
        <taxon>Bacillota</taxon>
        <taxon>Bacilli</taxon>
        <taxon>Bacillales</taxon>
        <taxon>Paenibacillaceae</taxon>
        <taxon>Paenibacillus</taxon>
    </lineage>
</organism>
<sequence>MKGNIELEAIKTMAENKQNKRTAGEDGNPYEGKHHTNIWTYCLSTGFFAGLIWGILRWFFYEMKFTLELPGIMADPFFRSSFLKSGWGLVVGIGSYIVFSMIAALLYGLLFRKLKGPWPGMFYGLAWWAIVFLAAGPLLHVTRSVWKTGWNTLSAELCVFLLWGVFIGFTIAFEFTDEASREPVQAS</sequence>
<dbReference type="AlphaFoldDB" id="A0A1I2EMV8"/>
<protein>
    <submittedName>
        <fullName evidence="2">Conserved membrane protein YqhR</fullName>
    </submittedName>
</protein>
<keyword evidence="3" id="KW-1185">Reference proteome</keyword>
<gene>
    <name evidence="2" type="ORF">SAMN04487969_109199</name>
</gene>
<keyword evidence="1" id="KW-0472">Membrane</keyword>
<reference evidence="3" key="1">
    <citation type="submission" date="2016-10" db="EMBL/GenBank/DDBJ databases">
        <authorList>
            <person name="Varghese N."/>
            <person name="Submissions S."/>
        </authorList>
    </citation>
    <scope>NUCLEOTIDE SEQUENCE [LARGE SCALE GENOMIC DNA]</scope>
    <source>
        <strain evidence="3">CGMCC 1.10223</strain>
    </source>
</reference>
<feature type="transmembrane region" description="Helical" evidence="1">
    <location>
        <begin position="153"/>
        <end position="173"/>
    </location>
</feature>
<dbReference type="Proteomes" id="UP000183410">
    <property type="component" value="Unassembled WGS sequence"/>
</dbReference>
<keyword evidence="1" id="KW-1133">Transmembrane helix</keyword>
<feature type="transmembrane region" description="Helical" evidence="1">
    <location>
        <begin position="38"/>
        <end position="60"/>
    </location>
</feature>
<evidence type="ECO:0000313" key="3">
    <source>
        <dbReference type="Proteomes" id="UP000183410"/>
    </source>
</evidence>